<feature type="domain" description="PAS" evidence="1">
    <location>
        <begin position="183"/>
        <end position="237"/>
    </location>
</feature>
<sequence length="354" mass="40851">KDGTRRLRYVENTLLTVAKTAAVVIQYHMARKKILINEQKFELVLESSPDGIMFVDENGRILFANRQIERLFGYQRRELLNQNVEMLIPKRFVARHPRYLTNFFKDPQRKVINDNFNLWGLCKDGSEIAIEAALSPARTEERNYAIVSVRDNNERRQLQMELKAHREHLEELVTERGRKLQESEAQLRAITSSAQSGIIMINSEGLISFWNEAAAKCFGWQADEVLNKAVQNFIIPSRYRGEHLQGFKKFIETGAGKNVGKIVDVFGLRRGGEEFPLELAISVVKIKNKWHAIAIITDITSRKEAEKELRRRMNDLEKFNRLAVGRELAMIGLKKEINDLLVKAGGKERYNIEN</sequence>
<dbReference type="SMART" id="SM00086">
    <property type="entry name" value="PAC"/>
    <property type="match status" value="2"/>
</dbReference>
<dbReference type="SMART" id="SM00091">
    <property type="entry name" value="PAS"/>
    <property type="match status" value="2"/>
</dbReference>
<dbReference type="EMBL" id="UOEX01000285">
    <property type="protein sequence ID" value="VAW39538.1"/>
    <property type="molecule type" value="Genomic_DNA"/>
</dbReference>
<dbReference type="InterPro" id="IPR035965">
    <property type="entry name" value="PAS-like_dom_sf"/>
</dbReference>
<dbReference type="Gene3D" id="3.30.450.20">
    <property type="entry name" value="PAS domain"/>
    <property type="match status" value="2"/>
</dbReference>
<name>A0A3B0V7D8_9ZZZZ</name>
<dbReference type="PANTHER" id="PTHR44757:SF2">
    <property type="entry name" value="BIOFILM ARCHITECTURE MAINTENANCE PROTEIN MBAA"/>
    <property type="match status" value="1"/>
</dbReference>
<dbReference type="InterPro" id="IPR052155">
    <property type="entry name" value="Biofilm_reg_signaling"/>
</dbReference>
<dbReference type="InterPro" id="IPR013767">
    <property type="entry name" value="PAS_fold"/>
</dbReference>
<feature type="domain" description="PAS" evidence="1">
    <location>
        <begin position="37"/>
        <end position="90"/>
    </location>
</feature>
<dbReference type="AlphaFoldDB" id="A0A3B0V7D8"/>
<dbReference type="PROSITE" id="PS50112">
    <property type="entry name" value="PAS"/>
    <property type="match status" value="2"/>
</dbReference>
<organism evidence="2">
    <name type="scientific">hydrothermal vent metagenome</name>
    <dbReference type="NCBI Taxonomy" id="652676"/>
    <lineage>
        <taxon>unclassified sequences</taxon>
        <taxon>metagenomes</taxon>
        <taxon>ecological metagenomes</taxon>
    </lineage>
</organism>
<dbReference type="PANTHER" id="PTHR44757">
    <property type="entry name" value="DIGUANYLATE CYCLASE DGCP"/>
    <property type="match status" value="1"/>
</dbReference>
<dbReference type="SUPFAM" id="SSF55785">
    <property type="entry name" value="PYP-like sensor domain (PAS domain)"/>
    <property type="match status" value="2"/>
</dbReference>
<feature type="non-terminal residue" evidence="2">
    <location>
        <position position="1"/>
    </location>
</feature>
<evidence type="ECO:0000259" key="1">
    <source>
        <dbReference type="PROSITE" id="PS50112"/>
    </source>
</evidence>
<proteinExistence type="predicted"/>
<dbReference type="InterPro" id="IPR000014">
    <property type="entry name" value="PAS"/>
</dbReference>
<protein>
    <recommendedName>
        <fullName evidence="1">PAS domain-containing protein</fullName>
    </recommendedName>
</protein>
<reference evidence="2" key="1">
    <citation type="submission" date="2018-06" db="EMBL/GenBank/DDBJ databases">
        <authorList>
            <person name="Zhirakovskaya E."/>
        </authorList>
    </citation>
    <scope>NUCLEOTIDE SEQUENCE</scope>
</reference>
<dbReference type="Pfam" id="PF00989">
    <property type="entry name" value="PAS"/>
    <property type="match status" value="2"/>
</dbReference>
<dbReference type="CDD" id="cd00130">
    <property type="entry name" value="PAS"/>
    <property type="match status" value="2"/>
</dbReference>
<dbReference type="InterPro" id="IPR001610">
    <property type="entry name" value="PAC"/>
</dbReference>
<dbReference type="GO" id="GO:0006355">
    <property type="term" value="P:regulation of DNA-templated transcription"/>
    <property type="evidence" value="ECO:0007669"/>
    <property type="project" value="InterPro"/>
</dbReference>
<dbReference type="NCBIfam" id="TIGR00229">
    <property type="entry name" value="sensory_box"/>
    <property type="match status" value="2"/>
</dbReference>
<evidence type="ECO:0000313" key="2">
    <source>
        <dbReference type="EMBL" id="VAW39538.1"/>
    </source>
</evidence>
<gene>
    <name evidence="2" type="ORF">MNBD_DELTA03-144</name>
</gene>
<accession>A0A3B0V7D8</accession>